<sequence>MADMSWHSNSKMSDRSAVLDMDAIEPGTISSDRDSGLQDDYSSTFPSESPKGKRAAGGKSFGEDMRQRVGENVTQMMWQAGAQSARRAWNVYGNIDLLRPYFDVEPKEVQSRLVYSLVPMRPTDTRQEVPKELYGPTMVVLTLIALLLYQMKSADHRVEEGTLIGSAFAVCFMYWLGASALVWFVAYVCEVRIAILQILSMMGYALFGHCIVLFLGTVIHTSHDHMFFYLLWAVVGGLSTLRMAGIIMSRTRGSKQRLIVTGTIATLHLFFLLYLHFAYHTIVEEISDAFHQNFVPVPASVKIDVIAPSANVGPAT</sequence>
<keyword evidence="12" id="KW-0325">Glycoprotein</keyword>
<evidence type="ECO:0000256" key="15">
    <source>
        <dbReference type="SAM" id="MobiDB-lite"/>
    </source>
</evidence>
<reference evidence="17 18" key="1">
    <citation type="journal article" date="2021" name="Elife">
        <title>Chloroplast acquisition without the gene transfer in kleptoplastic sea slugs, Plakobranchus ocellatus.</title>
        <authorList>
            <person name="Maeda T."/>
            <person name="Takahashi S."/>
            <person name="Yoshida T."/>
            <person name="Shimamura S."/>
            <person name="Takaki Y."/>
            <person name="Nagai Y."/>
            <person name="Toyoda A."/>
            <person name="Suzuki Y."/>
            <person name="Arimoto A."/>
            <person name="Ishii H."/>
            <person name="Satoh N."/>
            <person name="Nishiyama T."/>
            <person name="Hasebe M."/>
            <person name="Maruyama T."/>
            <person name="Minagawa J."/>
            <person name="Obokata J."/>
            <person name="Shigenobu S."/>
        </authorList>
    </citation>
    <scope>NUCLEOTIDE SEQUENCE [LARGE SCALE GENOMIC DNA]</scope>
</reference>
<evidence type="ECO:0000256" key="11">
    <source>
        <dbReference type="ARBA" id="ARBA00023136"/>
    </source>
</evidence>
<evidence type="ECO:0000256" key="5">
    <source>
        <dbReference type="ARBA" id="ARBA00022475"/>
    </source>
</evidence>
<name>A0AAV3Y121_9GAST</name>
<keyword evidence="9 16" id="KW-1133">Transmembrane helix</keyword>
<evidence type="ECO:0000313" key="17">
    <source>
        <dbReference type="EMBL" id="GFN76136.1"/>
    </source>
</evidence>
<feature type="transmembrane region" description="Helical" evidence="16">
    <location>
        <begin position="133"/>
        <end position="151"/>
    </location>
</feature>
<evidence type="ECO:0000256" key="10">
    <source>
        <dbReference type="ARBA" id="ARBA00023034"/>
    </source>
</evidence>
<organism evidence="17 18">
    <name type="scientific">Plakobranchus ocellatus</name>
    <dbReference type="NCBI Taxonomy" id="259542"/>
    <lineage>
        <taxon>Eukaryota</taxon>
        <taxon>Metazoa</taxon>
        <taxon>Spiralia</taxon>
        <taxon>Lophotrochozoa</taxon>
        <taxon>Mollusca</taxon>
        <taxon>Gastropoda</taxon>
        <taxon>Heterobranchia</taxon>
        <taxon>Euthyneura</taxon>
        <taxon>Panpulmonata</taxon>
        <taxon>Sacoglossa</taxon>
        <taxon>Placobranchoidea</taxon>
        <taxon>Plakobranchidae</taxon>
        <taxon>Plakobranchus</taxon>
    </lineage>
</organism>
<evidence type="ECO:0000256" key="7">
    <source>
        <dbReference type="ARBA" id="ARBA00022692"/>
    </source>
</evidence>
<dbReference type="GO" id="GO:0005886">
    <property type="term" value="C:plasma membrane"/>
    <property type="evidence" value="ECO:0007669"/>
    <property type="project" value="UniProtKB-SubCell"/>
</dbReference>
<evidence type="ECO:0000256" key="16">
    <source>
        <dbReference type="SAM" id="Phobius"/>
    </source>
</evidence>
<comment type="function">
    <text evidence="13">Involved in the maintenance of the Golgi structure. May play a role in hematopoiesis.</text>
</comment>
<dbReference type="PANTHER" id="PTHR15627:SF14">
    <property type="entry name" value="PROTEIN YIPF3"/>
    <property type="match status" value="1"/>
</dbReference>
<keyword evidence="5" id="KW-1003">Cell membrane</keyword>
<accession>A0AAV3Y121</accession>
<evidence type="ECO:0000256" key="2">
    <source>
        <dbReference type="ARBA" id="ARBA00004496"/>
    </source>
</evidence>
<keyword evidence="7 16" id="KW-0812">Transmembrane</keyword>
<dbReference type="EMBL" id="BLXT01000362">
    <property type="protein sequence ID" value="GFN76136.1"/>
    <property type="molecule type" value="Genomic_DNA"/>
</dbReference>
<dbReference type="PANTHER" id="PTHR15627">
    <property type="entry name" value="NATURAL KILLER CELL-SPECIFIC ANTIGEN KLIP1"/>
    <property type="match status" value="1"/>
</dbReference>
<evidence type="ECO:0000256" key="1">
    <source>
        <dbReference type="ARBA" id="ARBA00004257"/>
    </source>
</evidence>
<proteinExistence type="predicted"/>
<comment type="caution">
    <text evidence="17">The sequence shown here is derived from an EMBL/GenBank/DDBJ whole genome shotgun (WGS) entry which is preliminary data.</text>
</comment>
<dbReference type="Proteomes" id="UP000735302">
    <property type="component" value="Unassembled WGS sequence"/>
</dbReference>
<keyword evidence="18" id="KW-1185">Reference proteome</keyword>
<dbReference type="InterPro" id="IPR051521">
    <property type="entry name" value="tRNA_Mod/Golgi_Maint"/>
</dbReference>
<evidence type="ECO:0000256" key="6">
    <source>
        <dbReference type="ARBA" id="ARBA00022490"/>
    </source>
</evidence>
<comment type="subcellular location">
    <subcellularLocation>
        <location evidence="3">Cell membrane</location>
        <topology evidence="3">Multi-pass membrane protein</topology>
    </subcellularLocation>
    <subcellularLocation>
        <location evidence="2">Cytoplasm</location>
    </subcellularLocation>
    <subcellularLocation>
        <location evidence="1">Golgi apparatus</location>
        <location evidence="1">cis-Golgi network membrane</location>
        <topology evidence="1">Multi-pass membrane protein</topology>
    </subcellularLocation>
</comment>
<keyword evidence="10" id="KW-0333">Golgi apparatus</keyword>
<evidence type="ECO:0000256" key="14">
    <source>
        <dbReference type="ARBA" id="ARBA00032951"/>
    </source>
</evidence>
<dbReference type="GO" id="GO:0030154">
    <property type="term" value="P:cell differentiation"/>
    <property type="evidence" value="ECO:0007669"/>
    <property type="project" value="UniProtKB-KW"/>
</dbReference>
<keyword evidence="6" id="KW-0963">Cytoplasm</keyword>
<feature type="transmembrane region" description="Helical" evidence="16">
    <location>
        <begin position="163"/>
        <end position="189"/>
    </location>
</feature>
<keyword evidence="11 16" id="KW-0472">Membrane</keyword>
<evidence type="ECO:0000313" key="18">
    <source>
        <dbReference type="Proteomes" id="UP000735302"/>
    </source>
</evidence>
<evidence type="ECO:0000256" key="3">
    <source>
        <dbReference type="ARBA" id="ARBA00004651"/>
    </source>
</evidence>
<feature type="region of interest" description="Disordered" evidence="15">
    <location>
        <begin position="1"/>
        <end position="63"/>
    </location>
</feature>
<evidence type="ECO:0000256" key="8">
    <source>
        <dbReference type="ARBA" id="ARBA00022782"/>
    </source>
</evidence>
<keyword evidence="8" id="KW-0221">Differentiation</keyword>
<gene>
    <name evidence="17" type="ORF">PoB_000264200</name>
</gene>
<evidence type="ECO:0000256" key="9">
    <source>
        <dbReference type="ARBA" id="ARBA00022989"/>
    </source>
</evidence>
<feature type="transmembrane region" description="Helical" evidence="16">
    <location>
        <begin position="201"/>
        <end position="220"/>
    </location>
</feature>
<protein>
    <recommendedName>
        <fullName evidence="4">Protein YIPF3</fullName>
    </recommendedName>
    <alternativeName>
        <fullName evidence="14">YIP1 family member 3</fullName>
    </alternativeName>
</protein>
<feature type="compositionally biased region" description="Polar residues" evidence="15">
    <location>
        <begin position="1"/>
        <end position="11"/>
    </location>
</feature>
<dbReference type="GO" id="GO:0005794">
    <property type="term" value="C:Golgi apparatus"/>
    <property type="evidence" value="ECO:0007669"/>
    <property type="project" value="UniProtKB-SubCell"/>
</dbReference>
<dbReference type="AlphaFoldDB" id="A0AAV3Y121"/>
<evidence type="ECO:0000256" key="12">
    <source>
        <dbReference type="ARBA" id="ARBA00023180"/>
    </source>
</evidence>
<feature type="transmembrane region" description="Helical" evidence="16">
    <location>
        <begin position="226"/>
        <end position="246"/>
    </location>
</feature>
<evidence type="ECO:0000256" key="4">
    <source>
        <dbReference type="ARBA" id="ARBA00015622"/>
    </source>
</evidence>
<evidence type="ECO:0000256" key="13">
    <source>
        <dbReference type="ARBA" id="ARBA00024809"/>
    </source>
</evidence>
<feature type="transmembrane region" description="Helical" evidence="16">
    <location>
        <begin position="258"/>
        <end position="279"/>
    </location>
</feature>